<keyword evidence="2" id="KW-1185">Reference proteome</keyword>
<protein>
    <submittedName>
        <fullName evidence="1">Uncharacterized protein</fullName>
    </submittedName>
</protein>
<dbReference type="Proteomes" id="UP001333110">
    <property type="component" value="Unassembled WGS sequence"/>
</dbReference>
<proteinExistence type="predicted"/>
<reference evidence="1 2" key="1">
    <citation type="journal article" date="2023" name="J. Hered.">
        <title>Chromosome-level genome of the wood stork (Mycteria americana) provides insight into avian chromosome evolution.</title>
        <authorList>
            <person name="Flamio R. Jr."/>
            <person name="Ramstad K.M."/>
        </authorList>
    </citation>
    <scope>NUCLEOTIDE SEQUENCE [LARGE SCALE GENOMIC DNA]</scope>
    <source>
        <strain evidence="1">JAX WOST 10</strain>
    </source>
</reference>
<name>A0AAN7PTJ4_MYCAM</name>
<accession>A0AAN7PTJ4</accession>
<organism evidence="1 2">
    <name type="scientific">Mycteria americana</name>
    <name type="common">Wood stork</name>
    <dbReference type="NCBI Taxonomy" id="33587"/>
    <lineage>
        <taxon>Eukaryota</taxon>
        <taxon>Metazoa</taxon>
        <taxon>Chordata</taxon>
        <taxon>Craniata</taxon>
        <taxon>Vertebrata</taxon>
        <taxon>Euteleostomi</taxon>
        <taxon>Archelosauria</taxon>
        <taxon>Archosauria</taxon>
        <taxon>Dinosauria</taxon>
        <taxon>Saurischia</taxon>
        <taxon>Theropoda</taxon>
        <taxon>Coelurosauria</taxon>
        <taxon>Aves</taxon>
        <taxon>Neognathae</taxon>
        <taxon>Neoaves</taxon>
        <taxon>Aequornithes</taxon>
        <taxon>Ciconiiformes</taxon>
        <taxon>Ciconiidae</taxon>
        <taxon>Mycteria</taxon>
    </lineage>
</organism>
<sequence length="392" mass="43426">MAYGHLSCSLEQLAVTPVPLLPIAQHLPVHPRVPSGMEPGSQGSSLPLEFLRAYLLHYPSHHCLDSLIRNILSIQPTCNEQGHLQLDQVAQSPVQLDLECFQGWGIYHPSGQPVPVFHHPHILKGCNKVSPEPSLLQAEQPQLSQPFLIGDVFHPSDHFCGPPLDPLQQVHVFPVLRAPELDAVLQVGSHQSRVEGQNHLPRPAGHASFDAAWDTVGLLGCECTLLARVQLFIHQYPYVLLPRAALNPFNPQPVLISGVALTQVQDPALGLVEPHEVHISPLLELVQVPLDGILSLRCVNCTTQLGVICKLAEGALKPTVYVTDEDIKHMDAEGRHLSPISINIELLTTTLWMRPSHQFLIHRTVHPSNPYLSNSERRTLWRTMSKALQKSR</sequence>
<comment type="caution">
    <text evidence="1">The sequence shown here is derived from an EMBL/GenBank/DDBJ whole genome shotgun (WGS) entry which is preliminary data.</text>
</comment>
<gene>
    <name evidence="1" type="ORF">QYF61_015281</name>
</gene>
<evidence type="ECO:0000313" key="2">
    <source>
        <dbReference type="Proteomes" id="UP001333110"/>
    </source>
</evidence>
<dbReference type="EMBL" id="JAUNZN010000001">
    <property type="protein sequence ID" value="KAK4831083.1"/>
    <property type="molecule type" value="Genomic_DNA"/>
</dbReference>
<evidence type="ECO:0000313" key="1">
    <source>
        <dbReference type="EMBL" id="KAK4831083.1"/>
    </source>
</evidence>
<dbReference type="AlphaFoldDB" id="A0AAN7PTJ4"/>